<dbReference type="PROSITE" id="PS50846">
    <property type="entry name" value="HMA_2"/>
    <property type="match status" value="1"/>
</dbReference>
<dbReference type="PROSITE" id="PS01047">
    <property type="entry name" value="HMA_1"/>
    <property type="match status" value="1"/>
</dbReference>
<sequence>MLFKGKIKKVIHVEGMTCQHCVSHVKSALESIKGVLNVKVNLDGNTAVIKSSTEISDSNIEKVIKEAGYEVKGIEKA</sequence>
<proteinExistence type="predicted"/>
<dbReference type="EMBL" id="CP018335">
    <property type="protein sequence ID" value="APM38178.1"/>
    <property type="molecule type" value="Genomic_DNA"/>
</dbReference>
<dbReference type="CDD" id="cd00371">
    <property type="entry name" value="HMA"/>
    <property type="match status" value="1"/>
</dbReference>
<dbReference type="RefSeq" id="WP_073537863.1">
    <property type="nucleotide sequence ID" value="NZ_CP018335.1"/>
</dbReference>
<feature type="domain" description="HMA" evidence="2">
    <location>
        <begin position="7"/>
        <end position="72"/>
    </location>
</feature>
<dbReference type="SUPFAM" id="SSF55008">
    <property type="entry name" value="HMA, heavy metal-associated domain"/>
    <property type="match status" value="1"/>
</dbReference>
<evidence type="ECO:0000256" key="1">
    <source>
        <dbReference type="ARBA" id="ARBA00022723"/>
    </source>
</evidence>
<organism evidence="3 4">
    <name type="scientific">Clostridium kluyveri</name>
    <dbReference type="NCBI Taxonomy" id="1534"/>
    <lineage>
        <taxon>Bacteria</taxon>
        <taxon>Bacillati</taxon>
        <taxon>Bacillota</taxon>
        <taxon>Clostridia</taxon>
        <taxon>Eubacteriales</taxon>
        <taxon>Clostridiaceae</taxon>
        <taxon>Clostridium</taxon>
    </lineage>
</organism>
<dbReference type="InterPro" id="IPR017969">
    <property type="entry name" value="Heavy-metal-associated_CS"/>
</dbReference>
<dbReference type="InterPro" id="IPR000428">
    <property type="entry name" value="Cu-bd"/>
</dbReference>
<dbReference type="Proteomes" id="UP000184604">
    <property type="component" value="Chromosome"/>
</dbReference>
<evidence type="ECO:0000313" key="4">
    <source>
        <dbReference type="Proteomes" id="UP000184604"/>
    </source>
</evidence>
<protein>
    <submittedName>
        <fullName evidence="3">Heavy metal transport/detoxification protein</fullName>
    </submittedName>
</protein>
<evidence type="ECO:0000259" key="2">
    <source>
        <dbReference type="PROSITE" id="PS50846"/>
    </source>
</evidence>
<dbReference type="GO" id="GO:0006825">
    <property type="term" value="P:copper ion transport"/>
    <property type="evidence" value="ECO:0007669"/>
    <property type="project" value="InterPro"/>
</dbReference>
<dbReference type="PRINTS" id="PR00944">
    <property type="entry name" value="CUEXPORT"/>
</dbReference>
<evidence type="ECO:0000313" key="3">
    <source>
        <dbReference type="EMBL" id="APM38178.1"/>
    </source>
</evidence>
<dbReference type="OrthoDB" id="9813965at2"/>
<dbReference type="FunFam" id="3.30.70.100:FF:000001">
    <property type="entry name" value="ATPase copper transporting beta"/>
    <property type="match status" value="1"/>
</dbReference>
<dbReference type="Gene3D" id="3.30.70.100">
    <property type="match status" value="1"/>
</dbReference>
<name>A0A1L5F583_CLOKL</name>
<dbReference type="InterPro" id="IPR006121">
    <property type="entry name" value="HMA_dom"/>
</dbReference>
<accession>A0A1L5F583</accession>
<dbReference type="GO" id="GO:0005507">
    <property type="term" value="F:copper ion binding"/>
    <property type="evidence" value="ECO:0007669"/>
    <property type="project" value="InterPro"/>
</dbReference>
<gene>
    <name evidence="3" type="ORF">BS101_05195</name>
</gene>
<dbReference type="AlphaFoldDB" id="A0A1L5F583"/>
<reference evidence="3 4" key="1">
    <citation type="submission" date="2016-12" db="EMBL/GenBank/DDBJ databases">
        <title>Complete genome sequence of Clostridium kluyveri JZZ isolated from the pit mud of a Chinese flavor liquor-making factory.</title>
        <authorList>
            <person name="Wang Y."/>
        </authorList>
    </citation>
    <scope>NUCLEOTIDE SEQUENCE [LARGE SCALE GENOMIC DNA]</scope>
    <source>
        <strain evidence="3 4">JZZ</strain>
    </source>
</reference>
<dbReference type="InterPro" id="IPR036163">
    <property type="entry name" value="HMA_dom_sf"/>
</dbReference>
<dbReference type="Pfam" id="PF00403">
    <property type="entry name" value="HMA"/>
    <property type="match status" value="1"/>
</dbReference>
<keyword evidence="1" id="KW-0479">Metal-binding</keyword>